<evidence type="ECO:0000256" key="1">
    <source>
        <dbReference type="SAM" id="MobiDB-lite"/>
    </source>
</evidence>
<proteinExistence type="predicted"/>
<feature type="compositionally biased region" description="Basic and acidic residues" evidence="1">
    <location>
        <begin position="152"/>
        <end position="174"/>
    </location>
</feature>
<gene>
    <name evidence="2" type="ORF">LZC95_06560</name>
</gene>
<feature type="region of interest" description="Disordered" evidence="1">
    <location>
        <begin position="152"/>
        <end position="209"/>
    </location>
</feature>
<reference evidence="2 3" key="1">
    <citation type="submission" date="2021-12" db="EMBL/GenBank/DDBJ databases">
        <title>Discovery of the Pendulisporaceae a myxobacterial family with distinct sporulation behavior and unique specialized metabolism.</title>
        <authorList>
            <person name="Garcia R."/>
            <person name="Popoff A."/>
            <person name="Bader C.D."/>
            <person name="Loehr J."/>
            <person name="Walesch S."/>
            <person name="Walt C."/>
            <person name="Boldt J."/>
            <person name="Bunk B."/>
            <person name="Haeckl F.J.F.P.J."/>
            <person name="Gunesch A.P."/>
            <person name="Birkelbach J."/>
            <person name="Nuebel U."/>
            <person name="Pietschmann T."/>
            <person name="Bach T."/>
            <person name="Mueller R."/>
        </authorList>
    </citation>
    <scope>NUCLEOTIDE SEQUENCE [LARGE SCALE GENOMIC DNA]</scope>
    <source>
        <strain evidence="2 3">MSr12523</strain>
    </source>
</reference>
<dbReference type="RefSeq" id="WP_394847116.1">
    <property type="nucleotide sequence ID" value="NZ_CP089982.1"/>
</dbReference>
<protein>
    <submittedName>
        <fullName evidence="2">AgmX/PglI C-terminal domain-containing protein</fullName>
    </submittedName>
</protein>
<name>A0ABZ2KHF8_9BACT</name>
<organism evidence="2 3">
    <name type="scientific">Pendulispora brunnea</name>
    <dbReference type="NCBI Taxonomy" id="2905690"/>
    <lineage>
        <taxon>Bacteria</taxon>
        <taxon>Pseudomonadati</taxon>
        <taxon>Myxococcota</taxon>
        <taxon>Myxococcia</taxon>
        <taxon>Myxococcales</taxon>
        <taxon>Sorangiineae</taxon>
        <taxon>Pendulisporaceae</taxon>
        <taxon>Pendulispora</taxon>
    </lineage>
</organism>
<dbReference type="EMBL" id="CP089982">
    <property type="protein sequence ID" value="WXA96500.1"/>
    <property type="molecule type" value="Genomic_DNA"/>
</dbReference>
<feature type="compositionally biased region" description="Basic and acidic residues" evidence="1">
    <location>
        <begin position="190"/>
        <end position="200"/>
    </location>
</feature>
<evidence type="ECO:0000313" key="2">
    <source>
        <dbReference type="EMBL" id="WXA96500.1"/>
    </source>
</evidence>
<dbReference type="InterPro" id="IPR049806">
    <property type="entry name" value="MasK-like_C"/>
</dbReference>
<keyword evidence="3" id="KW-1185">Reference proteome</keyword>
<accession>A0ABZ2KHF8</accession>
<sequence length="449" mass="46755">MTTETMDRDDLDVIEAILSWGGDVLEMRHLPMGSAVSIGEHAYCTFFAPASQLGTDLALVLPGGSALAEPLDADFGPFHVALRAVPAGRRTPLAALASLRDSALGGVGTSFLMHGVILGALALFLPSLTADDDVFIARDRIETMQKYLAGAAERERDNMEDETAARDSARESEPAGKPAPGEPGLMGRETAPKTDAHWSARGDATPQDATLARERDLTLAREFGLLGLLATSSLSDPDAPITPWGSLPNGADAESHLGAMWGSNPGENFGIGGLSLSSVGEGGGCPPGAPNCGQIGLTNIGDLGRGLRDGRGPCIGPNCGMGNGHGPLGGGHPVGAPNPRPCGDKACGFEATGRIPPEVIQRIVRQNAGRYRACYELGLRNNPSLNGHVRVKFVIDRGGAVSMAQDSGSDLPDENVRSCVVKSFYALAFPSPEGGTVRVVYPIMFNPTE</sequence>
<dbReference type="NCBIfam" id="NF033768">
    <property type="entry name" value="myxo_SS_tail"/>
    <property type="match status" value="1"/>
</dbReference>
<dbReference type="Proteomes" id="UP001379533">
    <property type="component" value="Chromosome"/>
</dbReference>
<dbReference type="SUPFAM" id="SSF74653">
    <property type="entry name" value="TolA/TonB C-terminal domain"/>
    <property type="match status" value="1"/>
</dbReference>
<evidence type="ECO:0000313" key="3">
    <source>
        <dbReference type="Proteomes" id="UP001379533"/>
    </source>
</evidence>